<reference evidence="2 3" key="1">
    <citation type="submission" date="2014-03" db="EMBL/GenBank/DDBJ databases">
        <title>Whole genome sequence of Novosphingobium resinovorum KF1.</title>
        <authorList>
            <person name="Gan H.M."/>
            <person name="Gan H.Y."/>
            <person name="Chew T.H."/>
            <person name="Savka M.A."/>
        </authorList>
    </citation>
    <scope>NUCLEOTIDE SEQUENCE [LARGE SCALE GENOMIC DNA]</scope>
    <source>
        <strain evidence="2 3">KF1</strain>
    </source>
</reference>
<dbReference type="RefSeq" id="WP_081799272.1">
    <property type="nucleotide sequence ID" value="NZ_JFYZ01000093.1"/>
</dbReference>
<sequence length="397" mass="44427">MAQLKIGILTYHFSDNYGALLQAYSLSQWLMHQGHDVEFINYHPRHVEEGGEFRRLWDPNRTRANLKIAYLKLSRVQHALFGNQAMATKFDAFRHDILRVTGKKLRSLAEVEAYLHTMPQPYDFIVLGSDQIWAASQQFGLDPVYFADFAVPASTRRISYAPSFGRASINPAHALELRRMLEGLDGVSVREQSGAAMAADLIDRQVACVPDPTILLGDFRTLTAAPAESQGHVFCYALRSGQGIREVATHVAGAANAPILSPYNPHRRWREIGRTVFPSPPEWISLLHRASFVVTNSFHGTALSINLQRPFVVVSLPGARRGLNERAINLLEAVGLRHRFIECGDTVAAQRLFEEPIDWSATQAKVEALSESGRIYLRDKLALPAGRERVQPFCEFG</sequence>
<dbReference type="GO" id="GO:0016740">
    <property type="term" value="F:transferase activity"/>
    <property type="evidence" value="ECO:0007669"/>
    <property type="project" value="UniProtKB-KW"/>
</dbReference>
<comment type="caution">
    <text evidence="2">The sequence shown here is derived from an EMBL/GenBank/DDBJ whole genome shotgun (WGS) entry which is preliminary data.</text>
</comment>
<protein>
    <submittedName>
        <fullName evidence="2">Polysaccharide pyruvyl transferase</fullName>
    </submittedName>
</protein>
<evidence type="ECO:0000313" key="3">
    <source>
        <dbReference type="Proteomes" id="UP000024329"/>
    </source>
</evidence>
<keyword evidence="2" id="KW-0808">Transferase</keyword>
<evidence type="ECO:0000313" key="2">
    <source>
        <dbReference type="EMBL" id="EZP67201.1"/>
    </source>
</evidence>
<name>A0A031J1U3_9SPHN</name>
<dbReference type="AlphaFoldDB" id="A0A031J1U3"/>
<dbReference type="PATRIC" id="fig|158500.4.peg.5816"/>
<dbReference type="eggNOG" id="COG1143">
    <property type="taxonomic scope" value="Bacteria"/>
</dbReference>
<dbReference type="Pfam" id="PF04230">
    <property type="entry name" value="PS_pyruv_trans"/>
    <property type="match status" value="1"/>
</dbReference>
<dbReference type="Proteomes" id="UP000024329">
    <property type="component" value="Unassembled WGS sequence"/>
</dbReference>
<accession>A0A031J1U3</accession>
<proteinExistence type="predicted"/>
<dbReference type="InterPro" id="IPR007345">
    <property type="entry name" value="Polysacch_pyruvyl_Trfase"/>
</dbReference>
<feature type="domain" description="Polysaccharide pyruvyl transferase" evidence="1">
    <location>
        <begin position="16"/>
        <end position="315"/>
    </location>
</feature>
<dbReference type="EMBL" id="JFYZ01000093">
    <property type="protein sequence ID" value="EZP67201.1"/>
    <property type="molecule type" value="Genomic_DNA"/>
</dbReference>
<gene>
    <name evidence="2" type="ORF">BV97_05740</name>
</gene>
<evidence type="ECO:0000259" key="1">
    <source>
        <dbReference type="Pfam" id="PF04230"/>
    </source>
</evidence>
<organism evidence="2 3">
    <name type="scientific">Novosphingobium resinovorum</name>
    <dbReference type="NCBI Taxonomy" id="158500"/>
    <lineage>
        <taxon>Bacteria</taxon>
        <taxon>Pseudomonadati</taxon>
        <taxon>Pseudomonadota</taxon>
        <taxon>Alphaproteobacteria</taxon>
        <taxon>Sphingomonadales</taxon>
        <taxon>Sphingomonadaceae</taxon>
        <taxon>Novosphingobium</taxon>
    </lineage>
</organism>